<evidence type="ECO:0000256" key="2">
    <source>
        <dbReference type="SAM" id="MobiDB-lite"/>
    </source>
</evidence>
<dbReference type="InterPro" id="IPR029090">
    <property type="entry name" value="DUF4659"/>
</dbReference>
<feature type="coiled-coil region" evidence="1">
    <location>
        <begin position="177"/>
        <end position="241"/>
    </location>
</feature>
<name>A0A8B9S196_9AVES</name>
<feature type="region of interest" description="Disordered" evidence="2">
    <location>
        <begin position="67"/>
        <end position="100"/>
    </location>
</feature>
<dbReference type="Pfam" id="PF15558">
    <property type="entry name" value="DUF4659"/>
    <property type="match status" value="1"/>
</dbReference>
<sequence>QTSSQLRSSMTGSSHSSAYAPQLQVRLSLTFPWRLQLQASRVWDAGRKQSKRLKSRVETERWELRAERPAVAQRKGRTQPGQGVTSGGQAKRNGVGKEKRWQRLAREKETKRKVQLERPKLKETQIMKKETRDLNHNLLRGKVAQAFEKRSLKGIEGKKKRQDELIARSKLMSFSKRLAVEQKLQRSQEILDQLMEERIRESKEKALKEEEQSFMAKFRAKEKVEEKRRHKRMLLNIAERKIQQDPEMLAKTIQQKVKHIKEINCLKERKKPPLSKTNLDYDERCQLQEIEAAISRRDQRSDLALRGKESVGEKVRKNTHSVLWPETKRDRTDEYLNK</sequence>
<feature type="compositionally biased region" description="Basic and acidic residues" evidence="2">
    <location>
        <begin position="326"/>
        <end position="338"/>
    </location>
</feature>
<reference evidence="3" key="1">
    <citation type="submission" date="2025-08" db="UniProtKB">
        <authorList>
            <consortium name="Ensembl"/>
        </authorList>
    </citation>
    <scope>IDENTIFICATION</scope>
</reference>
<keyword evidence="4" id="KW-1185">Reference proteome</keyword>
<feature type="compositionally biased region" description="Polar residues" evidence="2">
    <location>
        <begin position="1"/>
        <end position="19"/>
    </location>
</feature>
<dbReference type="PANTHER" id="PTHR33663">
    <property type="entry name" value="COILED-COIL DOMAIN-CONTAINING PROTEIN 177"/>
    <property type="match status" value="1"/>
</dbReference>
<dbReference type="AlphaFoldDB" id="A0A8B9S196"/>
<dbReference type="PANTHER" id="PTHR33663:SF3">
    <property type="entry name" value="COILED-COIL DOMAIN-CONTAINING PROTEIN 185"/>
    <property type="match status" value="1"/>
</dbReference>
<proteinExistence type="predicted"/>
<accession>A0A8B9S196</accession>
<dbReference type="Ensembl" id="ENSANIT00000026778.1">
    <property type="protein sequence ID" value="ENSANIP00000025922.1"/>
    <property type="gene ID" value="ENSANIG00000017430.1"/>
</dbReference>
<feature type="region of interest" description="Disordered" evidence="2">
    <location>
        <begin position="1"/>
        <end position="21"/>
    </location>
</feature>
<reference evidence="3" key="2">
    <citation type="submission" date="2025-09" db="UniProtKB">
        <authorList>
            <consortium name="Ensembl"/>
        </authorList>
    </citation>
    <scope>IDENTIFICATION</scope>
</reference>
<organism evidence="3 4">
    <name type="scientific">Accipiter nisus</name>
    <name type="common">Eurasian sparrowhawk</name>
    <dbReference type="NCBI Taxonomy" id="211598"/>
    <lineage>
        <taxon>Eukaryota</taxon>
        <taxon>Metazoa</taxon>
        <taxon>Chordata</taxon>
        <taxon>Craniata</taxon>
        <taxon>Vertebrata</taxon>
        <taxon>Euteleostomi</taxon>
        <taxon>Archelosauria</taxon>
        <taxon>Archosauria</taxon>
        <taxon>Dinosauria</taxon>
        <taxon>Saurischia</taxon>
        <taxon>Theropoda</taxon>
        <taxon>Coelurosauria</taxon>
        <taxon>Aves</taxon>
        <taxon>Neognathae</taxon>
        <taxon>Neoaves</taxon>
        <taxon>Telluraves</taxon>
        <taxon>Accipitrimorphae</taxon>
        <taxon>Accipitriformes</taxon>
        <taxon>Accipitridae</taxon>
        <taxon>Accipitrinae</taxon>
        <taxon>Accipiter</taxon>
    </lineage>
</organism>
<keyword evidence="1" id="KW-0175">Coiled coil</keyword>
<protein>
    <submittedName>
        <fullName evidence="3">Uncharacterized protein</fullName>
    </submittedName>
</protein>
<feature type="region of interest" description="Disordered" evidence="2">
    <location>
        <begin position="308"/>
        <end position="338"/>
    </location>
</feature>
<evidence type="ECO:0000313" key="4">
    <source>
        <dbReference type="Proteomes" id="UP000694541"/>
    </source>
</evidence>
<evidence type="ECO:0000313" key="3">
    <source>
        <dbReference type="Ensembl" id="ENSANIP00000025922.1"/>
    </source>
</evidence>
<evidence type="ECO:0000256" key="1">
    <source>
        <dbReference type="SAM" id="Coils"/>
    </source>
</evidence>
<dbReference type="Proteomes" id="UP000694541">
    <property type="component" value="Unplaced"/>
</dbReference>